<dbReference type="Pfam" id="PF00905">
    <property type="entry name" value="Transpeptidase"/>
    <property type="match status" value="1"/>
</dbReference>
<dbReference type="SUPFAM" id="SSF56601">
    <property type="entry name" value="beta-lactamase/transpeptidase-like"/>
    <property type="match status" value="1"/>
</dbReference>
<dbReference type="InterPro" id="IPR050396">
    <property type="entry name" value="Glycosyltr_51/Transpeptidase"/>
</dbReference>
<evidence type="ECO:0000256" key="5">
    <source>
        <dbReference type="ARBA" id="ARBA00022676"/>
    </source>
</evidence>
<sequence>MERLMQKPIEWVIAVEIEKYYTKEEILTLYLNYFDFLHNAVGIKTAAGVYFSKLPKDLNIQECATLVGMCKNPSYFNPVRYPERCTERRNVVLNQMVKAGYLTEQAYDSLKVLPLTLKFRRVDHKDGLATYLREYLRQIMTASRPDKSRYFEWQMQQYYVDSLSWENDPLYGWCQKNRKRNGQPYDIYVDGLKIYTTIDSRMQQYAENAMRQHLQSLQVSFDKQKRYSPNFPYSTALSKAEVKKLLHRSMRQTDRYRYLKSTGASEAEIEKSFNTPVAMDVFSYKGMVDTIMTPMDSIKYYKKFLRSGLVSMNPINGHVMAYVGGVNYSKFQYDMAMVGRRQVGSTIKPFVYAMAMEDGRKPDDLILNQQRTYHVSGQPWTPRNAGHARIGEEVTLRWGLSRSNNWITAELMYQTDPTGNRLVELLHDFGVANRDIHPSIALCLGTCDITVAEMASAYTAFVNKGIRCAPLLVSRIEDNQGNVLAEFEPRMNEVISEESAYAMLDMMQAVINEGTGGRVRRYGIKGPVAGKTGTTNSNSDAWFMGCVPRLVTACWVGGEERDIHFNSMQYGQGAAAALPIWTNYMKAVYGNPFLGYAQDEQFSINVQPKDSVDTLPLVLPLDESQKKTEQPKPAPVKGNAASGDDYFQ</sequence>
<evidence type="ECO:0000256" key="3">
    <source>
        <dbReference type="ARBA" id="ARBA00022645"/>
    </source>
</evidence>
<organism evidence="18">
    <name type="scientific">gut metagenome</name>
    <dbReference type="NCBI Taxonomy" id="749906"/>
    <lineage>
        <taxon>unclassified sequences</taxon>
        <taxon>metagenomes</taxon>
        <taxon>organismal metagenomes</taxon>
    </lineage>
</organism>
<keyword evidence="11" id="KW-0511">Multifunctional enzyme</keyword>
<dbReference type="GO" id="GO:0071555">
    <property type="term" value="P:cell wall organization"/>
    <property type="evidence" value="ECO:0007669"/>
    <property type="project" value="UniProtKB-KW"/>
</dbReference>
<evidence type="ECO:0000259" key="16">
    <source>
        <dbReference type="Pfam" id="PF00905"/>
    </source>
</evidence>
<keyword evidence="2" id="KW-1003">Cell membrane</keyword>
<keyword evidence="3" id="KW-0121">Carboxypeptidase</keyword>
<proteinExistence type="predicted"/>
<keyword evidence="12" id="KW-0961">Cell wall biogenesis/degradation</keyword>
<dbReference type="GO" id="GO:0005886">
    <property type="term" value="C:plasma membrane"/>
    <property type="evidence" value="ECO:0007669"/>
    <property type="project" value="UniProtKB-SubCell"/>
</dbReference>
<comment type="catalytic activity">
    <reaction evidence="14">
        <text>[GlcNAc-(1-&gt;4)-Mur2Ac(oyl-L-Ala-gamma-D-Glu-L-Lys-D-Ala-D-Ala)](n)-di-trans,octa-cis-undecaprenyl diphosphate + beta-D-GlcNAc-(1-&gt;4)-Mur2Ac(oyl-L-Ala-gamma-D-Glu-L-Lys-D-Ala-D-Ala)-di-trans,octa-cis-undecaprenyl diphosphate = [GlcNAc-(1-&gt;4)-Mur2Ac(oyl-L-Ala-gamma-D-Glu-L-Lys-D-Ala-D-Ala)](n+1)-di-trans,octa-cis-undecaprenyl diphosphate + di-trans,octa-cis-undecaprenyl diphosphate + H(+)</text>
        <dbReference type="Rhea" id="RHEA:23708"/>
        <dbReference type="Rhea" id="RHEA-COMP:9602"/>
        <dbReference type="Rhea" id="RHEA-COMP:9603"/>
        <dbReference type="ChEBI" id="CHEBI:15378"/>
        <dbReference type="ChEBI" id="CHEBI:58405"/>
        <dbReference type="ChEBI" id="CHEBI:60033"/>
        <dbReference type="ChEBI" id="CHEBI:78435"/>
        <dbReference type="EC" id="2.4.99.28"/>
    </reaction>
</comment>
<dbReference type="PANTHER" id="PTHR32282:SF11">
    <property type="entry name" value="PENICILLIN-BINDING PROTEIN 1B"/>
    <property type="match status" value="1"/>
</dbReference>
<dbReference type="EMBL" id="AMCI01000310">
    <property type="protein sequence ID" value="EJX09827.1"/>
    <property type="molecule type" value="Genomic_DNA"/>
</dbReference>
<keyword evidence="8" id="KW-0133">Cell shape</keyword>
<name>J9GNV1_9ZZZZ</name>
<feature type="domain" description="Penicillin-binding protein transpeptidase" evidence="16">
    <location>
        <begin position="310"/>
        <end position="548"/>
    </location>
</feature>
<keyword evidence="7" id="KW-0378">Hydrolase</keyword>
<protein>
    <recommendedName>
        <fullName evidence="13">peptidoglycan glycosyltransferase</fullName>
        <ecNumber evidence="13">2.4.99.28</ecNumber>
    </recommendedName>
</protein>
<dbReference type="InterPro" id="IPR001264">
    <property type="entry name" value="Glyco_trans_51"/>
</dbReference>
<dbReference type="InterPro" id="IPR023346">
    <property type="entry name" value="Lysozyme-like_dom_sf"/>
</dbReference>
<keyword evidence="4" id="KW-0645">Protease</keyword>
<evidence type="ECO:0000256" key="13">
    <source>
        <dbReference type="ARBA" id="ARBA00044770"/>
    </source>
</evidence>
<comment type="subcellular location">
    <subcellularLocation>
        <location evidence="1">Cell membrane</location>
    </subcellularLocation>
</comment>
<dbReference type="AlphaFoldDB" id="J9GNV1"/>
<evidence type="ECO:0000256" key="1">
    <source>
        <dbReference type="ARBA" id="ARBA00004236"/>
    </source>
</evidence>
<evidence type="ECO:0000256" key="4">
    <source>
        <dbReference type="ARBA" id="ARBA00022670"/>
    </source>
</evidence>
<dbReference type="GO" id="GO:0030288">
    <property type="term" value="C:outer membrane-bounded periplasmic space"/>
    <property type="evidence" value="ECO:0007669"/>
    <property type="project" value="TreeGrafter"/>
</dbReference>
<dbReference type="InterPro" id="IPR012338">
    <property type="entry name" value="Beta-lactam/transpept-like"/>
</dbReference>
<dbReference type="GO" id="GO:0008360">
    <property type="term" value="P:regulation of cell shape"/>
    <property type="evidence" value="ECO:0007669"/>
    <property type="project" value="UniProtKB-KW"/>
</dbReference>
<gene>
    <name evidence="18" type="ORF">EVA_02061</name>
</gene>
<evidence type="ECO:0000256" key="9">
    <source>
        <dbReference type="ARBA" id="ARBA00022984"/>
    </source>
</evidence>
<comment type="caution">
    <text evidence="18">The sequence shown here is derived from an EMBL/GenBank/DDBJ whole genome shotgun (WGS) entry which is preliminary data.</text>
</comment>
<dbReference type="GO" id="GO:0008658">
    <property type="term" value="F:penicillin binding"/>
    <property type="evidence" value="ECO:0007669"/>
    <property type="project" value="InterPro"/>
</dbReference>
<evidence type="ECO:0000256" key="15">
    <source>
        <dbReference type="SAM" id="MobiDB-lite"/>
    </source>
</evidence>
<keyword evidence="9" id="KW-0573">Peptidoglycan synthesis</keyword>
<dbReference type="InterPro" id="IPR036950">
    <property type="entry name" value="PBP_transglycosylase"/>
</dbReference>
<evidence type="ECO:0000256" key="8">
    <source>
        <dbReference type="ARBA" id="ARBA00022960"/>
    </source>
</evidence>
<evidence type="ECO:0000256" key="2">
    <source>
        <dbReference type="ARBA" id="ARBA00022475"/>
    </source>
</evidence>
<feature type="region of interest" description="Disordered" evidence="15">
    <location>
        <begin position="619"/>
        <end position="648"/>
    </location>
</feature>
<dbReference type="EC" id="2.4.99.28" evidence="13"/>
<dbReference type="SUPFAM" id="SSF53955">
    <property type="entry name" value="Lysozyme-like"/>
    <property type="match status" value="1"/>
</dbReference>
<dbReference type="PANTHER" id="PTHR32282">
    <property type="entry name" value="BINDING PROTEIN TRANSPEPTIDASE, PUTATIVE-RELATED"/>
    <property type="match status" value="1"/>
</dbReference>
<evidence type="ECO:0000256" key="10">
    <source>
        <dbReference type="ARBA" id="ARBA00023136"/>
    </source>
</evidence>
<dbReference type="GO" id="GO:0004180">
    <property type="term" value="F:carboxypeptidase activity"/>
    <property type="evidence" value="ECO:0007669"/>
    <property type="project" value="UniProtKB-KW"/>
</dbReference>
<evidence type="ECO:0000256" key="14">
    <source>
        <dbReference type="ARBA" id="ARBA00049902"/>
    </source>
</evidence>
<reference evidence="18" key="1">
    <citation type="journal article" date="2012" name="PLoS ONE">
        <title>Gene sets for utilization of primary and secondary nutrition supplies in the distal gut of endangered iberian lynx.</title>
        <authorList>
            <person name="Alcaide M."/>
            <person name="Messina E."/>
            <person name="Richter M."/>
            <person name="Bargiela R."/>
            <person name="Peplies J."/>
            <person name="Huws S.A."/>
            <person name="Newbold C.J."/>
            <person name="Golyshin P.N."/>
            <person name="Simon M.A."/>
            <person name="Lopez G."/>
            <person name="Yakimov M.M."/>
            <person name="Ferrer M."/>
        </authorList>
    </citation>
    <scope>NUCLEOTIDE SEQUENCE</scope>
</reference>
<dbReference type="Pfam" id="PF00912">
    <property type="entry name" value="Transgly"/>
    <property type="match status" value="1"/>
</dbReference>
<keyword evidence="6" id="KW-0808">Transferase</keyword>
<dbReference type="GO" id="GO:0009252">
    <property type="term" value="P:peptidoglycan biosynthetic process"/>
    <property type="evidence" value="ECO:0007669"/>
    <property type="project" value="UniProtKB-KW"/>
</dbReference>
<dbReference type="Gene3D" id="1.10.3810.10">
    <property type="entry name" value="Biosynthetic peptidoglycan transglycosylase-like"/>
    <property type="match status" value="1"/>
</dbReference>
<dbReference type="Gene3D" id="3.40.710.10">
    <property type="entry name" value="DD-peptidase/beta-lactamase superfamily"/>
    <property type="match status" value="2"/>
</dbReference>
<dbReference type="GO" id="GO:0006508">
    <property type="term" value="P:proteolysis"/>
    <property type="evidence" value="ECO:0007669"/>
    <property type="project" value="UniProtKB-KW"/>
</dbReference>
<keyword evidence="10" id="KW-0472">Membrane</keyword>
<feature type="domain" description="Glycosyl transferase family 51" evidence="17">
    <location>
        <begin position="4"/>
        <end position="96"/>
    </location>
</feature>
<evidence type="ECO:0000259" key="17">
    <source>
        <dbReference type="Pfam" id="PF00912"/>
    </source>
</evidence>
<keyword evidence="5" id="KW-0328">Glycosyltransferase</keyword>
<dbReference type="InterPro" id="IPR001460">
    <property type="entry name" value="PCN-bd_Tpept"/>
</dbReference>
<dbReference type="GO" id="GO:0008955">
    <property type="term" value="F:peptidoglycan glycosyltransferase activity"/>
    <property type="evidence" value="ECO:0007669"/>
    <property type="project" value="UniProtKB-EC"/>
</dbReference>
<evidence type="ECO:0000256" key="7">
    <source>
        <dbReference type="ARBA" id="ARBA00022801"/>
    </source>
</evidence>
<evidence type="ECO:0000256" key="6">
    <source>
        <dbReference type="ARBA" id="ARBA00022679"/>
    </source>
</evidence>
<evidence type="ECO:0000256" key="12">
    <source>
        <dbReference type="ARBA" id="ARBA00023316"/>
    </source>
</evidence>
<accession>J9GNV1</accession>
<evidence type="ECO:0000256" key="11">
    <source>
        <dbReference type="ARBA" id="ARBA00023268"/>
    </source>
</evidence>
<evidence type="ECO:0000313" key="18">
    <source>
        <dbReference type="EMBL" id="EJX09827.1"/>
    </source>
</evidence>